<feature type="transmembrane region" description="Helical" evidence="2">
    <location>
        <begin position="153"/>
        <end position="174"/>
    </location>
</feature>
<dbReference type="AlphaFoldDB" id="A0A9P7KMH3"/>
<protein>
    <submittedName>
        <fullName evidence="3">Uncharacterized protein</fullName>
    </submittedName>
</protein>
<keyword evidence="2" id="KW-0812">Transmembrane</keyword>
<feature type="compositionally biased region" description="Polar residues" evidence="1">
    <location>
        <begin position="127"/>
        <end position="152"/>
    </location>
</feature>
<proteinExistence type="predicted"/>
<reference evidence="3" key="1">
    <citation type="submission" date="2021-04" db="EMBL/GenBank/DDBJ databases">
        <title>Draft genome of Fusarium avenaceum strain F156N33, isolated from an atmospheric sample in Virginia.</title>
        <authorList>
            <person name="Yang S."/>
            <person name="Vinatzer B.A."/>
            <person name="Coleman J."/>
        </authorList>
    </citation>
    <scope>NUCLEOTIDE SEQUENCE</scope>
    <source>
        <strain evidence="3">F156N33</strain>
    </source>
</reference>
<feature type="region of interest" description="Disordered" evidence="1">
    <location>
        <begin position="80"/>
        <end position="152"/>
    </location>
</feature>
<evidence type="ECO:0000313" key="4">
    <source>
        <dbReference type="Proteomes" id="UP000782241"/>
    </source>
</evidence>
<keyword evidence="2" id="KW-1133">Transmembrane helix</keyword>
<accession>A0A9P7KMH3</accession>
<keyword evidence="4" id="KW-1185">Reference proteome</keyword>
<comment type="caution">
    <text evidence="3">The sequence shown here is derived from an EMBL/GenBank/DDBJ whole genome shotgun (WGS) entry which is preliminary data.</text>
</comment>
<feature type="compositionally biased region" description="Acidic residues" evidence="1">
    <location>
        <begin position="111"/>
        <end position="120"/>
    </location>
</feature>
<evidence type="ECO:0000256" key="2">
    <source>
        <dbReference type="SAM" id="Phobius"/>
    </source>
</evidence>
<sequence>MSKTSTAASASQTACHNVYDTPNQDSVCAMFRKDNHTDIMRACCGDAQIVSYSGDCAMYCVALDQTVGELAECLYGKGAPDKNGVWCSGNSKTTKTKDGKIPATAQASAISDDDDDDDDKDKDNKKGTSSGTASSPKASETGNAAAGTSPQSGISTLGLTIGALLFSSMAIGVFEL</sequence>
<dbReference type="EMBL" id="JAGPUO010000027">
    <property type="protein sequence ID" value="KAG5655708.1"/>
    <property type="molecule type" value="Genomic_DNA"/>
</dbReference>
<name>A0A9P7KMH3_9HYPO</name>
<organism evidence="3 4">
    <name type="scientific">Fusarium avenaceum</name>
    <dbReference type="NCBI Taxonomy" id="40199"/>
    <lineage>
        <taxon>Eukaryota</taxon>
        <taxon>Fungi</taxon>
        <taxon>Dikarya</taxon>
        <taxon>Ascomycota</taxon>
        <taxon>Pezizomycotina</taxon>
        <taxon>Sordariomycetes</taxon>
        <taxon>Hypocreomycetidae</taxon>
        <taxon>Hypocreales</taxon>
        <taxon>Nectriaceae</taxon>
        <taxon>Fusarium</taxon>
        <taxon>Fusarium tricinctum species complex</taxon>
    </lineage>
</organism>
<evidence type="ECO:0000313" key="3">
    <source>
        <dbReference type="EMBL" id="KAG5655708.1"/>
    </source>
</evidence>
<evidence type="ECO:0000256" key="1">
    <source>
        <dbReference type="SAM" id="MobiDB-lite"/>
    </source>
</evidence>
<keyword evidence="2" id="KW-0472">Membrane</keyword>
<gene>
    <name evidence="3" type="ORF">KAF25_009207</name>
</gene>
<dbReference type="Proteomes" id="UP000782241">
    <property type="component" value="Unassembled WGS sequence"/>
</dbReference>